<dbReference type="OrthoDB" id="2118094at2759"/>
<feature type="binding site" evidence="15">
    <location>
        <begin position="86"/>
        <end position="91"/>
    </location>
    <ligand>
        <name>substrate</name>
    </ligand>
</feature>
<dbReference type="Gene3D" id="3.40.50.1240">
    <property type="entry name" value="Phosphoglycerate mutase-like"/>
    <property type="match status" value="1"/>
</dbReference>
<evidence type="ECO:0000256" key="15">
    <source>
        <dbReference type="PIRSR" id="PIRSR613078-2"/>
    </source>
</evidence>
<evidence type="ECO:0000256" key="10">
    <source>
        <dbReference type="ARBA" id="ARBA00039765"/>
    </source>
</evidence>
<evidence type="ECO:0000313" key="16">
    <source>
        <dbReference type="EMBL" id="CAH1402971.1"/>
    </source>
</evidence>
<evidence type="ECO:0000256" key="1">
    <source>
        <dbReference type="ARBA" id="ARBA00004294"/>
    </source>
</evidence>
<evidence type="ECO:0000256" key="9">
    <source>
        <dbReference type="ARBA" id="ARBA00038605"/>
    </source>
</evidence>
<dbReference type="InterPro" id="IPR029033">
    <property type="entry name" value="His_PPase_superfam"/>
</dbReference>
<evidence type="ECO:0000256" key="3">
    <source>
        <dbReference type="ARBA" id="ARBA00013081"/>
    </source>
</evidence>
<evidence type="ECO:0000256" key="13">
    <source>
        <dbReference type="ARBA" id="ARBA00047761"/>
    </source>
</evidence>
<evidence type="ECO:0000256" key="7">
    <source>
        <dbReference type="ARBA" id="ARBA00023136"/>
    </source>
</evidence>
<comment type="similarity">
    <text evidence="2">Belongs to the phosphoglycerate mutase family. BPG-dependent PGAM subfamily.</text>
</comment>
<accession>A0A9P0MTP1</accession>
<dbReference type="AlphaFoldDB" id="A0A9P0MTP1"/>
<keyword evidence="17" id="KW-1185">Reference proteome</keyword>
<evidence type="ECO:0000256" key="8">
    <source>
        <dbReference type="ARBA" id="ARBA00037234"/>
    </source>
</evidence>
<dbReference type="SUPFAM" id="SSF53254">
    <property type="entry name" value="Phosphoglycerate mutase-like"/>
    <property type="match status" value="1"/>
</dbReference>
<evidence type="ECO:0000256" key="2">
    <source>
        <dbReference type="ARBA" id="ARBA00006717"/>
    </source>
</evidence>
<name>A0A9P0MTP1_NEZVI</name>
<keyword evidence="5" id="KW-0378">Hydrolase</keyword>
<dbReference type="CDD" id="cd07067">
    <property type="entry name" value="HP_PGM_like"/>
    <property type="match status" value="1"/>
</dbReference>
<dbReference type="GO" id="GO:0004722">
    <property type="term" value="F:protein serine/threonine phosphatase activity"/>
    <property type="evidence" value="ECO:0007669"/>
    <property type="project" value="UniProtKB-EC"/>
</dbReference>
<dbReference type="FunFam" id="3.40.50.1240:FF:000009">
    <property type="entry name" value="serine/threonine-protein phosphatase PGAM5, mitochondrial isoform X1"/>
    <property type="match status" value="1"/>
</dbReference>
<dbReference type="SMART" id="SM00855">
    <property type="entry name" value="PGAM"/>
    <property type="match status" value="1"/>
</dbReference>
<comment type="subunit">
    <text evidence="9">Interacts with Pk92B/ASK1.</text>
</comment>
<dbReference type="GO" id="GO:0090141">
    <property type="term" value="P:positive regulation of mitochondrial fission"/>
    <property type="evidence" value="ECO:0007669"/>
    <property type="project" value="TreeGrafter"/>
</dbReference>
<dbReference type="InterPro" id="IPR013078">
    <property type="entry name" value="His_Pase_superF_clade-1"/>
</dbReference>
<evidence type="ECO:0000256" key="11">
    <source>
        <dbReference type="ARBA" id="ARBA00040722"/>
    </source>
</evidence>
<comment type="catalytic activity">
    <reaction evidence="13">
        <text>O-phospho-L-seryl-[protein] + H2O = L-seryl-[protein] + phosphate</text>
        <dbReference type="Rhea" id="RHEA:20629"/>
        <dbReference type="Rhea" id="RHEA-COMP:9863"/>
        <dbReference type="Rhea" id="RHEA-COMP:11604"/>
        <dbReference type="ChEBI" id="CHEBI:15377"/>
        <dbReference type="ChEBI" id="CHEBI:29999"/>
        <dbReference type="ChEBI" id="CHEBI:43474"/>
        <dbReference type="ChEBI" id="CHEBI:83421"/>
        <dbReference type="EC" id="3.1.3.16"/>
    </reaction>
</comment>
<evidence type="ECO:0000313" key="17">
    <source>
        <dbReference type="Proteomes" id="UP001152798"/>
    </source>
</evidence>
<feature type="binding site" evidence="15">
    <location>
        <position position="134"/>
    </location>
    <ligand>
        <name>substrate</name>
    </ligand>
</feature>
<proteinExistence type="inferred from homology"/>
<protein>
    <recommendedName>
        <fullName evidence="10">Serine/threonine-protein phosphatase PGAM5, mitochondrial</fullName>
        <ecNumber evidence="3">3.1.3.16</ecNumber>
    </recommendedName>
    <alternativeName>
        <fullName evidence="12">Phosphoglycerate mutase family member 5 homolog</fullName>
    </alternativeName>
    <alternativeName>
        <fullName evidence="11">Serine/threonine-protein phosphatase Pgam5, mitochondrial</fullName>
    </alternativeName>
</protein>
<dbReference type="EC" id="3.1.3.16" evidence="3"/>
<comment type="catalytic activity">
    <reaction evidence="14">
        <text>O-phospho-L-threonyl-[protein] + H2O = L-threonyl-[protein] + phosphate</text>
        <dbReference type="Rhea" id="RHEA:47004"/>
        <dbReference type="Rhea" id="RHEA-COMP:11060"/>
        <dbReference type="Rhea" id="RHEA-COMP:11605"/>
        <dbReference type="ChEBI" id="CHEBI:15377"/>
        <dbReference type="ChEBI" id="CHEBI:30013"/>
        <dbReference type="ChEBI" id="CHEBI:43474"/>
        <dbReference type="ChEBI" id="CHEBI:61977"/>
        <dbReference type="EC" id="3.1.3.16"/>
    </reaction>
</comment>
<comment type="function">
    <text evidence="8">Displays phosphatase activity for serine/threonine residues, and dephosphorylates and activates Pk92B kinase. Has apparently no phosphoglycerate mutase activity.</text>
</comment>
<dbReference type="Proteomes" id="UP001152798">
    <property type="component" value="Chromosome 5"/>
</dbReference>
<dbReference type="PANTHER" id="PTHR20935">
    <property type="entry name" value="PHOSPHOGLYCERATE MUTASE-RELATED"/>
    <property type="match status" value="1"/>
</dbReference>
<evidence type="ECO:0000256" key="4">
    <source>
        <dbReference type="ARBA" id="ARBA00022787"/>
    </source>
</evidence>
<evidence type="ECO:0000256" key="5">
    <source>
        <dbReference type="ARBA" id="ARBA00022801"/>
    </source>
</evidence>
<dbReference type="Pfam" id="PF00300">
    <property type="entry name" value="His_Phos_1"/>
    <property type="match status" value="2"/>
</dbReference>
<dbReference type="InterPro" id="IPR051021">
    <property type="entry name" value="Mito_Ser/Thr_phosphatase"/>
</dbReference>
<keyword evidence="4" id="KW-1000">Mitochondrion outer membrane</keyword>
<reference evidence="16" key="1">
    <citation type="submission" date="2022-01" db="EMBL/GenBank/DDBJ databases">
        <authorList>
            <person name="King R."/>
        </authorList>
    </citation>
    <scope>NUCLEOTIDE SEQUENCE</scope>
</reference>
<dbReference type="GO" id="GO:0005741">
    <property type="term" value="C:mitochondrial outer membrane"/>
    <property type="evidence" value="ECO:0007669"/>
    <property type="project" value="UniProtKB-SubCell"/>
</dbReference>
<gene>
    <name evidence="16" type="ORF">NEZAVI_LOCUS11661</name>
</gene>
<keyword evidence="6" id="KW-0496">Mitochondrion</keyword>
<evidence type="ECO:0000256" key="12">
    <source>
        <dbReference type="ARBA" id="ARBA00042520"/>
    </source>
</evidence>
<comment type="subcellular location">
    <subcellularLocation>
        <location evidence="1">Mitochondrion outer membrane</location>
    </subcellularLocation>
</comment>
<dbReference type="EMBL" id="OV725081">
    <property type="protein sequence ID" value="CAH1402971.1"/>
    <property type="molecule type" value="Genomic_DNA"/>
</dbReference>
<evidence type="ECO:0000256" key="14">
    <source>
        <dbReference type="ARBA" id="ARBA00048336"/>
    </source>
</evidence>
<dbReference type="PANTHER" id="PTHR20935:SF0">
    <property type="entry name" value="SERINE_THREONINE-PROTEIN PHOSPHATASE PGAM5, MITOCHONDRIAL"/>
    <property type="match status" value="1"/>
</dbReference>
<keyword evidence="7" id="KW-0472">Membrane</keyword>
<organism evidence="16 17">
    <name type="scientific">Nezara viridula</name>
    <name type="common">Southern green stink bug</name>
    <name type="synonym">Cimex viridulus</name>
    <dbReference type="NCBI Taxonomy" id="85310"/>
    <lineage>
        <taxon>Eukaryota</taxon>
        <taxon>Metazoa</taxon>
        <taxon>Ecdysozoa</taxon>
        <taxon>Arthropoda</taxon>
        <taxon>Hexapoda</taxon>
        <taxon>Insecta</taxon>
        <taxon>Pterygota</taxon>
        <taxon>Neoptera</taxon>
        <taxon>Paraneoptera</taxon>
        <taxon>Hemiptera</taxon>
        <taxon>Heteroptera</taxon>
        <taxon>Panheteroptera</taxon>
        <taxon>Pentatomomorpha</taxon>
        <taxon>Pentatomoidea</taxon>
        <taxon>Pentatomidae</taxon>
        <taxon>Pentatominae</taxon>
        <taxon>Nezara</taxon>
    </lineage>
</organism>
<sequence length="271" mass="31116">MSTFRYLTKISIGIGTVGGIYTYYGFDKRSKVKAHSFSESTFEYPSKWDFNWDKREREKKDIKLNSGDEGEVCVKPKAIRHLILIRHGQYNTAGNCDKERILTELGRDQAAMTGKRLKELDFPYTNLVHSTMARAIETAKIISEYIPHVPVKECMLLEEGAPIPPEPPVGHWKPPHYQFHQDGARIEAAFRKYFYRADPKQETDTYTVVVCHANVIRYFVCRALQYPAEGWLRLSLKHASITWLSILPSGRVLLRCYGDAGYMPPYALTTS</sequence>
<evidence type="ECO:0000256" key="6">
    <source>
        <dbReference type="ARBA" id="ARBA00023128"/>
    </source>
</evidence>